<evidence type="ECO:0000313" key="2">
    <source>
        <dbReference type="Proteomes" id="UP001228376"/>
    </source>
</evidence>
<dbReference type="Proteomes" id="UP001228376">
    <property type="component" value="Unassembled WGS sequence"/>
</dbReference>
<dbReference type="SUPFAM" id="SSF52266">
    <property type="entry name" value="SGNH hydrolase"/>
    <property type="match status" value="1"/>
</dbReference>
<evidence type="ECO:0000313" key="1">
    <source>
        <dbReference type="EMBL" id="MDY0404611.1"/>
    </source>
</evidence>
<accession>A0ABU5CEA5</accession>
<name>A0ABU5CEA5_9BACI</name>
<dbReference type="InterPro" id="IPR036514">
    <property type="entry name" value="SGNH_hydro_sf"/>
</dbReference>
<gene>
    <name evidence="1" type="ORF">P5G51_003590</name>
</gene>
<sequence length="291" mass="34853">MSKFKVAVIGSCVSRDIFNRKFIPNYKEMYECVSTAWQTSIISFVSDRTWIPEDQKGYKDELTKHQRNTANRDIAKRYRKEMIEAQPDYILFDLYADVRYGVVKTDKGYLTNNPNGFQKTFYYHNNSYEKTLNIFRDKSYLDLFFQSFQQFLDWVHQQIPNCKVIVNGFYEAFSYMTREDYPVNFSLKVCSMVAKENAMYNKIYEKLIADYDIYFLDMRKRTYFGDYDHLYGRKPWHFTQQYYDDLHNALNNIVMKDQLLDENETKANNSAESEEKKRNPIVSLISLFTKS</sequence>
<proteinExistence type="predicted"/>
<comment type="caution">
    <text evidence="1">The sequence shown here is derived from an EMBL/GenBank/DDBJ whole genome shotgun (WGS) entry which is preliminary data.</text>
</comment>
<dbReference type="RefSeq" id="WP_306065611.1">
    <property type="nucleotide sequence ID" value="NZ_JAROCA020000001.1"/>
</dbReference>
<reference evidence="1 2" key="1">
    <citation type="submission" date="2023-10" db="EMBL/GenBank/DDBJ databases">
        <title>179-bfca-hs.</title>
        <authorList>
            <person name="Miliotis G."/>
            <person name="Sengupta P."/>
            <person name="Hameed A."/>
            <person name="Chuvochina M."/>
            <person name="Mcdonagh F."/>
            <person name="Simpson A.C."/>
            <person name="Singh N.K."/>
            <person name="Rekha P.D."/>
            <person name="Raman K."/>
            <person name="Hugenholtz P."/>
            <person name="Venkateswaran K."/>
        </authorList>
    </citation>
    <scope>NUCLEOTIDE SEQUENCE [LARGE SCALE GENOMIC DNA]</scope>
    <source>
        <strain evidence="1 2">179-BFC-A-HS</strain>
    </source>
</reference>
<dbReference type="EMBL" id="JAROCA020000001">
    <property type="protein sequence ID" value="MDY0404611.1"/>
    <property type="molecule type" value="Genomic_DNA"/>
</dbReference>
<keyword evidence="2" id="KW-1185">Reference proteome</keyword>
<dbReference type="InterPro" id="IPR046237">
    <property type="entry name" value="DUF6270"/>
</dbReference>
<dbReference type="Pfam" id="PF19786">
    <property type="entry name" value="DUF6270"/>
    <property type="match status" value="1"/>
</dbReference>
<dbReference type="Gene3D" id="3.40.50.1110">
    <property type="entry name" value="SGNH hydrolase"/>
    <property type="match status" value="1"/>
</dbReference>
<organism evidence="1 2">
    <name type="scientific">Tigheibacillus jepli</name>
    <dbReference type="NCBI Taxonomy" id="3035914"/>
    <lineage>
        <taxon>Bacteria</taxon>
        <taxon>Bacillati</taxon>
        <taxon>Bacillota</taxon>
        <taxon>Bacilli</taxon>
        <taxon>Bacillales</taxon>
        <taxon>Bacillaceae</taxon>
        <taxon>Tigheibacillus</taxon>
    </lineage>
</organism>
<protein>
    <submittedName>
        <fullName evidence="1">DUF6270 domain-containing protein</fullName>
    </submittedName>
</protein>